<accession>A0A4R4ZJR6</accession>
<dbReference type="Pfam" id="PF20240">
    <property type="entry name" value="DUF6597"/>
    <property type="match status" value="1"/>
</dbReference>
<keyword evidence="3" id="KW-1185">Reference proteome</keyword>
<evidence type="ECO:0000259" key="1">
    <source>
        <dbReference type="Pfam" id="PF20240"/>
    </source>
</evidence>
<feature type="domain" description="DUF6597" evidence="1">
    <location>
        <begin position="19"/>
        <end position="98"/>
    </location>
</feature>
<dbReference type="Proteomes" id="UP000294513">
    <property type="component" value="Unassembled WGS sequence"/>
</dbReference>
<evidence type="ECO:0000313" key="3">
    <source>
        <dbReference type="Proteomes" id="UP000294513"/>
    </source>
</evidence>
<feature type="non-terminal residue" evidence="2">
    <location>
        <position position="99"/>
    </location>
</feature>
<name>A0A4R4ZJR6_9ACTN</name>
<evidence type="ECO:0000313" key="2">
    <source>
        <dbReference type="EMBL" id="TDD59001.1"/>
    </source>
</evidence>
<dbReference type="AlphaFoldDB" id="A0A4R4ZJR6"/>
<protein>
    <recommendedName>
        <fullName evidence="1">DUF6597 domain-containing protein</fullName>
    </recommendedName>
</protein>
<dbReference type="InterPro" id="IPR046532">
    <property type="entry name" value="DUF6597"/>
</dbReference>
<comment type="caution">
    <text evidence="2">The sequence shown here is derived from an EMBL/GenBank/DDBJ whole genome shotgun (WGS) entry which is preliminary data.</text>
</comment>
<sequence>MNTTGYREVPVPGCGGLVCAWTAGLPGDAAPFVQRVVPDGCVDVMWSGLDGEILVAGPDTGPMPAVMRPGEVVVAVRFAPGAAPPVLGVPADAVRDGRV</sequence>
<reference evidence="2 3" key="1">
    <citation type="submission" date="2019-03" db="EMBL/GenBank/DDBJ databases">
        <title>Draft genome sequences of novel Actinobacteria.</title>
        <authorList>
            <person name="Sahin N."/>
            <person name="Ay H."/>
            <person name="Saygin H."/>
        </authorList>
    </citation>
    <scope>NUCLEOTIDE SEQUENCE [LARGE SCALE GENOMIC DNA]</scope>
    <source>
        <strain evidence="2 3">H3C3</strain>
    </source>
</reference>
<dbReference type="RefSeq" id="WP_341770715.1">
    <property type="nucleotide sequence ID" value="NZ_SMKU01000687.1"/>
</dbReference>
<organism evidence="2 3">
    <name type="scientific">Actinomadura rubrisoli</name>
    <dbReference type="NCBI Taxonomy" id="2530368"/>
    <lineage>
        <taxon>Bacteria</taxon>
        <taxon>Bacillati</taxon>
        <taxon>Actinomycetota</taxon>
        <taxon>Actinomycetes</taxon>
        <taxon>Streptosporangiales</taxon>
        <taxon>Thermomonosporaceae</taxon>
        <taxon>Actinomadura</taxon>
    </lineage>
</organism>
<gene>
    <name evidence="2" type="ORF">E1298_46860</name>
</gene>
<proteinExistence type="predicted"/>
<dbReference type="EMBL" id="SMKU01000687">
    <property type="protein sequence ID" value="TDD59001.1"/>
    <property type="molecule type" value="Genomic_DNA"/>
</dbReference>